<feature type="transmembrane region" description="Helical" evidence="1">
    <location>
        <begin position="155"/>
        <end position="175"/>
    </location>
</feature>
<feature type="transmembrane region" description="Helical" evidence="1">
    <location>
        <begin position="100"/>
        <end position="117"/>
    </location>
</feature>
<proteinExistence type="predicted"/>
<feature type="transmembrane region" description="Helical" evidence="1">
    <location>
        <begin position="6"/>
        <end position="26"/>
    </location>
</feature>
<feature type="transmembrane region" description="Helical" evidence="1">
    <location>
        <begin position="187"/>
        <end position="207"/>
    </location>
</feature>
<keyword evidence="3" id="KW-1185">Reference proteome</keyword>
<accession>A0A7K1FMR2</accession>
<keyword evidence="1" id="KW-0472">Membrane</keyword>
<keyword evidence="1" id="KW-0812">Transmembrane</keyword>
<name>A0A7K1FMR2_9ACTN</name>
<dbReference type="EMBL" id="WLYK01000006">
    <property type="protein sequence ID" value="MTD15455.1"/>
    <property type="molecule type" value="Genomic_DNA"/>
</dbReference>
<dbReference type="Proteomes" id="UP000460221">
    <property type="component" value="Unassembled WGS sequence"/>
</dbReference>
<feature type="transmembrane region" description="Helical" evidence="1">
    <location>
        <begin position="72"/>
        <end position="93"/>
    </location>
</feature>
<evidence type="ECO:0000256" key="1">
    <source>
        <dbReference type="SAM" id="Phobius"/>
    </source>
</evidence>
<protein>
    <submittedName>
        <fullName evidence="2">Uncharacterized protein</fullName>
    </submittedName>
</protein>
<comment type="caution">
    <text evidence="2">The sequence shown here is derived from an EMBL/GenBank/DDBJ whole genome shotgun (WGS) entry which is preliminary data.</text>
</comment>
<feature type="transmembrane region" description="Helical" evidence="1">
    <location>
        <begin position="129"/>
        <end position="148"/>
    </location>
</feature>
<gene>
    <name evidence="2" type="ORF">GIS00_16085</name>
</gene>
<organism evidence="2 3">
    <name type="scientific">Nakamurella alba</name>
    <dbReference type="NCBI Taxonomy" id="2665158"/>
    <lineage>
        <taxon>Bacteria</taxon>
        <taxon>Bacillati</taxon>
        <taxon>Actinomycetota</taxon>
        <taxon>Actinomycetes</taxon>
        <taxon>Nakamurellales</taxon>
        <taxon>Nakamurellaceae</taxon>
        <taxon>Nakamurella</taxon>
    </lineage>
</organism>
<sequence length="286" mass="28807">MILGYLLAVMGALGSGLGSVVESVAIRRSGAYGGGNDDLGKIARQPLYWTGVCIDILGFVCAALALHLLPLFLVQSVMAFSVGVTATISAILGTRLGRRGWVALAVSATGLVLLGFTAQTGPAKDIPSLWHWLLLAVAPVVGIIGLSGDRVPQRVSAILLGFAAGLGFAAVAVSARSMPDINSVGDLLGTPAAWAIAANGVVATAVFAKALQKGSATTVSAVMFTTNTVVPSAIGLSVLDDSIRSGFLGAGITGFVLAVTGAVALAHYSAVAVEEHERTHPAPAPA</sequence>
<evidence type="ECO:0000313" key="2">
    <source>
        <dbReference type="EMBL" id="MTD15455.1"/>
    </source>
</evidence>
<keyword evidence="1" id="KW-1133">Transmembrane helix</keyword>
<feature type="transmembrane region" description="Helical" evidence="1">
    <location>
        <begin position="245"/>
        <end position="268"/>
    </location>
</feature>
<dbReference type="RefSeq" id="WP_230313680.1">
    <property type="nucleotide sequence ID" value="NZ_WLYK01000006.1"/>
</dbReference>
<dbReference type="PANTHER" id="PTHR40761">
    <property type="entry name" value="CONSERVED INTEGRAL MEMBRANE ALANINE VALINE AND LEUCINE RICH PROTEIN-RELATED"/>
    <property type="match status" value="1"/>
</dbReference>
<reference evidence="2 3" key="1">
    <citation type="submission" date="2019-11" db="EMBL/GenBank/DDBJ databases">
        <authorList>
            <person name="Jiang L.-Q."/>
        </authorList>
    </citation>
    <scope>NUCLEOTIDE SEQUENCE [LARGE SCALE GENOMIC DNA]</scope>
    <source>
        <strain evidence="2 3">YIM 132087</strain>
    </source>
</reference>
<feature type="transmembrane region" description="Helical" evidence="1">
    <location>
        <begin position="47"/>
        <end position="66"/>
    </location>
</feature>
<dbReference type="PANTHER" id="PTHR40761:SF1">
    <property type="entry name" value="CONSERVED INTEGRAL MEMBRANE ALANINE VALINE AND LEUCINE RICH PROTEIN-RELATED"/>
    <property type="match status" value="1"/>
</dbReference>
<feature type="transmembrane region" description="Helical" evidence="1">
    <location>
        <begin position="219"/>
        <end position="239"/>
    </location>
</feature>
<dbReference type="AlphaFoldDB" id="A0A7K1FMR2"/>
<evidence type="ECO:0000313" key="3">
    <source>
        <dbReference type="Proteomes" id="UP000460221"/>
    </source>
</evidence>